<dbReference type="GO" id="GO:0005886">
    <property type="term" value="C:plasma membrane"/>
    <property type="evidence" value="ECO:0007669"/>
    <property type="project" value="TreeGrafter"/>
</dbReference>
<dbReference type="Proteomes" id="UP000238479">
    <property type="component" value="Chromosome 7"/>
</dbReference>
<evidence type="ECO:0000256" key="1">
    <source>
        <dbReference type="SAM" id="SignalP"/>
    </source>
</evidence>
<feature type="signal peptide" evidence="1">
    <location>
        <begin position="1"/>
        <end position="25"/>
    </location>
</feature>
<dbReference type="OrthoDB" id="2015470at2759"/>
<dbReference type="EMBL" id="PDCK01000045">
    <property type="protein sequence ID" value="PRQ17194.1"/>
    <property type="molecule type" value="Genomic_DNA"/>
</dbReference>
<comment type="caution">
    <text evidence="2">The sequence shown here is derived from an EMBL/GenBank/DDBJ whole genome shotgun (WGS) entry which is preliminary data.</text>
</comment>
<organism evidence="2 3">
    <name type="scientific">Rosa chinensis</name>
    <name type="common">China rose</name>
    <dbReference type="NCBI Taxonomy" id="74649"/>
    <lineage>
        <taxon>Eukaryota</taxon>
        <taxon>Viridiplantae</taxon>
        <taxon>Streptophyta</taxon>
        <taxon>Embryophyta</taxon>
        <taxon>Tracheophyta</taxon>
        <taxon>Spermatophyta</taxon>
        <taxon>Magnoliopsida</taxon>
        <taxon>eudicotyledons</taxon>
        <taxon>Gunneridae</taxon>
        <taxon>Pentapetalae</taxon>
        <taxon>rosids</taxon>
        <taxon>fabids</taxon>
        <taxon>Rosales</taxon>
        <taxon>Rosaceae</taxon>
        <taxon>Rosoideae</taxon>
        <taxon>Rosoideae incertae sedis</taxon>
        <taxon>Rosa</taxon>
    </lineage>
</organism>
<name>A0A2P6P5M2_ROSCH</name>
<protein>
    <submittedName>
        <fullName evidence="2">Putative high-affinity nitrate transporter</fullName>
    </submittedName>
</protein>
<proteinExistence type="predicted"/>
<evidence type="ECO:0000313" key="2">
    <source>
        <dbReference type="EMBL" id="PRQ17194.1"/>
    </source>
</evidence>
<reference evidence="2 3" key="1">
    <citation type="journal article" date="2018" name="Nat. Genet.">
        <title>The Rosa genome provides new insights in the design of modern roses.</title>
        <authorList>
            <person name="Bendahmane M."/>
        </authorList>
    </citation>
    <scope>NUCLEOTIDE SEQUENCE [LARGE SCALE GENOMIC DNA]</scope>
    <source>
        <strain evidence="3">cv. Old Blush</strain>
    </source>
</reference>
<dbReference type="GO" id="GO:0015112">
    <property type="term" value="F:nitrate transmembrane transporter activity"/>
    <property type="evidence" value="ECO:0007669"/>
    <property type="project" value="TreeGrafter"/>
</dbReference>
<dbReference type="InterPro" id="IPR016605">
    <property type="entry name" value="Transptr_NO3_Nar2"/>
</dbReference>
<feature type="chain" id="PRO_5015160899" evidence="1">
    <location>
        <begin position="26"/>
        <end position="205"/>
    </location>
</feature>
<accession>A0A2P6P5M2</accession>
<dbReference type="Pfam" id="PF16974">
    <property type="entry name" value="NAR2"/>
    <property type="match status" value="1"/>
</dbReference>
<gene>
    <name evidence="2" type="ORF">RchiOBHm_Chr7g0192371</name>
</gene>
<dbReference type="STRING" id="74649.A0A2P6P5M2"/>
<keyword evidence="1" id="KW-0732">Signal</keyword>
<keyword evidence="3" id="KW-1185">Reference proteome</keyword>
<dbReference type="GO" id="GO:0010167">
    <property type="term" value="P:response to nitrate"/>
    <property type="evidence" value="ECO:0007669"/>
    <property type="project" value="InterPro"/>
</dbReference>
<dbReference type="AlphaFoldDB" id="A0A2P6P5M2"/>
<evidence type="ECO:0000313" key="3">
    <source>
        <dbReference type="Proteomes" id="UP000238479"/>
    </source>
</evidence>
<dbReference type="PANTHER" id="PTHR34806">
    <property type="entry name" value="HIGH-AFFINITY NITRATE TRANSPORTER 3.2"/>
    <property type="match status" value="1"/>
</dbReference>
<dbReference type="OMA" id="YERNVEG"/>
<dbReference type="PANTHER" id="PTHR34806:SF1">
    <property type="entry name" value="HIGH-AFFINITY NITRATE TRANSPORTER 3.1"/>
    <property type="match status" value="1"/>
</dbReference>
<dbReference type="Gramene" id="PRQ17194">
    <property type="protein sequence ID" value="PRQ17194"/>
    <property type="gene ID" value="RchiOBHm_Chr7g0192371"/>
</dbReference>
<sequence length="205" mass="22518">MALHGLMLLASLLVLLSCLTETAYGGILLSSLPKTLNVSASPHKPDQVNTPGVLLNFVGNIIAGEDKLGVVWSLNNTNFPVGTDAAYKTVNIKLCYAPVSQVGKPGRKTEDDLDKDKTCQIEFYTGPYNASIKWQYYESTLDRHVPHASYFVRAYVNDSAGVLVAYGQSTGPNKDYNIFVVSGSHKRPKMVSIWFSVFVLFFFVA</sequence>